<protein>
    <recommendedName>
        <fullName evidence="3">Phage protein</fullName>
    </recommendedName>
</protein>
<dbReference type="EMBL" id="VWVM01000024">
    <property type="protein sequence ID" value="KAA6119596.1"/>
    <property type="molecule type" value="Genomic_DNA"/>
</dbReference>
<gene>
    <name evidence="1" type="ORF">F3I20_21120</name>
</gene>
<dbReference type="RefSeq" id="WP_150019149.1">
    <property type="nucleotide sequence ID" value="NZ_VWVM01000024.1"/>
</dbReference>
<comment type="caution">
    <text evidence="1">The sequence shown here is derived from an EMBL/GenBank/DDBJ whole genome shotgun (WGS) entry which is preliminary data.</text>
</comment>
<evidence type="ECO:0000313" key="2">
    <source>
        <dbReference type="Proteomes" id="UP000324255"/>
    </source>
</evidence>
<organism evidence="1 2">
    <name type="scientific">Candidatus Pantoea gossypiicola</name>
    <dbReference type="NCBI Taxonomy" id="2608008"/>
    <lineage>
        <taxon>Bacteria</taxon>
        <taxon>Pseudomonadati</taxon>
        <taxon>Pseudomonadota</taxon>
        <taxon>Gammaproteobacteria</taxon>
        <taxon>Enterobacterales</taxon>
        <taxon>Erwiniaceae</taxon>
        <taxon>Pantoea</taxon>
    </lineage>
</organism>
<accession>A0AB34CL36</accession>
<dbReference type="AlphaFoldDB" id="A0AB34CL36"/>
<proteinExistence type="predicted"/>
<sequence length="112" mass="12732">MSNLVERNRTRLIYAKMTEVSKRGYMEPVQLPDGKTTTIDLEPEILKKALIKLFERPAMAVSSPEDAAIKISTHYRNCLSRNFEKLNETGNAFIASLLSNLVEQAFAEKEQQ</sequence>
<evidence type="ECO:0008006" key="3">
    <source>
        <dbReference type="Google" id="ProtNLM"/>
    </source>
</evidence>
<dbReference type="Proteomes" id="UP000324255">
    <property type="component" value="Unassembled WGS sequence"/>
</dbReference>
<name>A0AB34CL36_9GAMM</name>
<reference evidence="1 2" key="1">
    <citation type="submission" date="2019-09" db="EMBL/GenBank/DDBJ databases">
        <title>Genomic diversity of phyloplane-associated Pantoea species in Pakistan cotton crop.</title>
        <authorList>
            <person name="Tufail M.R."/>
            <person name="Cook D.R."/>
        </authorList>
    </citation>
    <scope>NUCLEOTIDE SEQUENCE [LARGE SCALE GENOMIC DNA]</scope>
    <source>
        <strain evidence="1 2">B_8</strain>
    </source>
</reference>
<keyword evidence="2" id="KW-1185">Reference proteome</keyword>
<evidence type="ECO:0000313" key="1">
    <source>
        <dbReference type="EMBL" id="KAA6119596.1"/>
    </source>
</evidence>